<dbReference type="Pfam" id="PF13840">
    <property type="entry name" value="ACT_7"/>
    <property type="match status" value="1"/>
</dbReference>
<reference evidence="4" key="1">
    <citation type="journal article" date="2019" name="Int. J. Syst. Evol. Microbiol.">
        <title>The Global Catalogue of Microorganisms (GCM) 10K type strain sequencing project: providing services to taxonomists for standard genome sequencing and annotation.</title>
        <authorList>
            <consortium name="The Broad Institute Genomics Platform"/>
            <consortium name="The Broad Institute Genome Sequencing Center for Infectious Disease"/>
            <person name="Wu L."/>
            <person name="Ma J."/>
        </authorList>
    </citation>
    <scope>NUCLEOTIDE SEQUENCE [LARGE SCALE GENOMIC DNA]</scope>
    <source>
        <strain evidence="4">CGMCC 1.12477</strain>
    </source>
</reference>
<gene>
    <name evidence="3" type="ORF">ACFSDE_04440</name>
</gene>
<name>A0ABW4TK08_9ACTN</name>
<evidence type="ECO:0000259" key="1">
    <source>
        <dbReference type="Pfam" id="PF13840"/>
    </source>
</evidence>
<sequence length="136" mass="13790">MSGAHVGLVRHDESLAVVRLGAGSEVPDWATSSTLLSVTATAEETSVVCAAAAVPPRATSEGPFTAFRVAGTLDFALTGVLSGLLAPLADAGVSVFTISTYDTDWVLVPVARADEAAALWTDAGHPVTTAVQEDPA</sequence>
<dbReference type="InterPro" id="IPR051719">
    <property type="entry name" value="CASTOR_mTORC1"/>
</dbReference>
<dbReference type="Gene3D" id="3.30.2130.10">
    <property type="entry name" value="VC0802-like"/>
    <property type="match status" value="1"/>
</dbReference>
<dbReference type="InterPro" id="IPR027795">
    <property type="entry name" value="CASTOR_ACT_dom"/>
</dbReference>
<dbReference type="Pfam" id="PF21631">
    <property type="entry name" value="A9CJY8-like_N"/>
    <property type="match status" value="1"/>
</dbReference>
<dbReference type="Proteomes" id="UP001597351">
    <property type="component" value="Unassembled WGS sequence"/>
</dbReference>
<evidence type="ECO:0000313" key="3">
    <source>
        <dbReference type="EMBL" id="MFD1946029.1"/>
    </source>
</evidence>
<comment type="caution">
    <text evidence="3">The sequence shown here is derived from an EMBL/GenBank/DDBJ whole genome shotgun (WGS) entry which is preliminary data.</text>
</comment>
<dbReference type="InterPro" id="IPR049447">
    <property type="entry name" value="A9CJY8-like_N"/>
</dbReference>
<dbReference type="PIRSF" id="PIRSF008459">
    <property type="entry name" value="UCP008459"/>
    <property type="match status" value="1"/>
</dbReference>
<evidence type="ECO:0000259" key="2">
    <source>
        <dbReference type="Pfam" id="PF21631"/>
    </source>
</evidence>
<protein>
    <submittedName>
        <fullName evidence="3">ACT domain-containing protein</fullName>
    </submittedName>
</protein>
<keyword evidence="4" id="KW-1185">Reference proteome</keyword>
<proteinExistence type="predicted"/>
<feature type="domain" description="CASTOR ACT" evidence="1">
    <location>
        <begin position="62"/>
        <end position="117"/>
    </location>
</feature>
<dbReference type="PANTHER" id="PTHR31131">
    <property type="entry name" value="CHROMOSOME 1, WHOLE GENOME SHOTGUN SEQUENCE"/>
    <property type="match status" value="1"/>
</dbReference>
<dbReference type="SUPFAM" id="SSF55021">
    <property type="entry name" value="ACT-like"/>
    <property type="match status" value="2"/>
</dbReference>
<dbReference type="RefSeq" id="WP_343915060.1">
    <property type="nucleotide sequence ID" value="NZ_BAAAJT010000002.1"/>
</dbReference>
<accession>A0ABW4TK08</accession>
<feature type="domain" description="A9CJY8-like N-terminal" evidence="2">
    <location>
        <begin position="14"/>
        <end position="55"/>
    </location>
</feature>
<dbReference type="EMBL" id="JBHUGD010000001">
    <property type="protein sequence ID" value="MFD1946029.1"/>
    <property type="molecule type" value="Genomic_DNA"/>
</dbReference>
<dbReference type="PANTHER" id="PTHR31131:SF6">
    <property type="entry name" value="CASTOR ACT DOMAIN-CONTAINING PROTEIN"/>
    <property type="match status" value="1"/>
</dbReference>
<dbReference type="InterPro" id="IPR016540">
    <property type="entry name" value="UCP008459"/>
</dbReference>
<dbReference type="InterPro" id="IPR045865">
    <property type="entry name" value="ACT-like_dom_sf"/>
</dbReference>
<organism evidence="3 4">
    <name type="scientific">Nocardioides aestuarii</name>
    <dbReference type="NCBI Taxonomy" id="252231"/>
    <lineage>
        <taxon>Bacteria</taxon>
        <taxon>Bacillati</taxon>
        <taxon>Actinomycetota</taxon>
        <taxon>Actinomycetes</taxon>
        <taxon>Propionibacteriales</taxon>
        <taxon>Nocardioidaceae</taxon>
        <taxon>Nocardioides</taxon>
    </lineage>
</organism>
<evidence type="ECO:0000313" key="4">
    <source>
        <dbReference type="Proteomes" id="UP001597351"/>
    </source>
</evidence>